<dbReference type="EMBL" id="CAJVQC010035137">
    <property type="protein sequence ID" value="CAG8758253.1"/>
    <property type="molecule type" value="Genomic_DNA"/>
</dbReference>
<organism evidence="1 2">
    <name type="scientific">Racocetra persica</name>
    <dbReference type="NCBI Taxonomy" id="160502"/>
    <lineage>
        <taxon>Eukaryota</taxon>
        <taxon>Fungi</taxon>
        <taxon>Fungi incertae sedis</taxon>
        <taxon>Mucoromycota</taxon>
        <taxon>Glomeromycotina</taxon>
        <taxon>Glomeromycetes</taxon>
        <taxon>Diversisporales</taxon>
        <taxon>Gigasporaceae</taxon>
        <taxon>Racocetra</taxon>
    </lineage>
</organism>
<proteinExistence type="predicted"/>
<keyword evidence="2" id="KW-1185">Reference proteome</keyword>
<accession>A0ACA9QLP6</accession>
<gene>
    <name evidence="1" type="ORF">RPERSI_LOCUS14939</name>
</gene>
<comment type="caution">
    <text evidence="1">The sequence shown here is derived from an EMBL/GenBank/DDBJ whole genome shotgun (WGS) entry which is preliminary data.</text>
</comment>
<evidence type="ECO:0000313" key="2">
    <source>
        <dbReference type="Proteomes" id="UP000789920"/>
    </source>
</evidence>
<name>A0ACA9QLP6_9GLOM</name>
<feature type="non-terminal residue" evidence="1">
    <location>
        <position position="55"/>
    </location>
</feature>
<dbReference type="Proteomes" id="UP000789920">
    <property type="component" value="Unassembled WGS sequence"/>
</dbReference>
<reference evidence="1" key="1">
    <citation type="submission" date="2021-06" db="EMBL/GenBank/DDBJ databases">
        <authorList>
            <person name="Kallberg Y."/>
            <person name="Tangrot J."/>
            <person name="Rosling A."/>
        </authorList>
    </citation>
    <scope>NUCLEOTIDE SEQUENCE</scope>
    <source>
        <strain evidence="1">MA461A</strain>
    </source>
</reference>
<protein>
    <submittedName>
        <fullName evidence="1">5057_t:CDS:1</fullName>
    </submittedName>
</protein>
<sequence length="55" mass="6919">MNSVRQWVEILKKNREKCANLHNPILSCFQMYGEQKFMLGFYMLWQFKLYEKYYE</sequence>
<evidence type="ECO:0000313" key="1">
    <source>
        <dbReference type="EMBL" id="CAG8758253.1"/>
    </source>
</evidence>